<evidence type="ECO:0000256" key="4">
    <source>
        <dbReference type="SAM" id="MobiDB-lite"/>
    </source>
</evidence>
<evidence type="ECO:0000313" key="6">
    <source>
        <dbReference type="EMBL" id="OZI53486.1"/>
    </source>
</evidence>
<dbReference type="RefSeq" id="WP_094798994.1">
    <property type="nucleotide sequence ID" value="NZ_NEVP01000004.1"/>
</dbReference>
<dbReference type="InterPro" id="IPR008920">
    <property type="entry name" value="TF_FadR/GntR_C"/>
</dbReference>
<protein>
    <recommendedName>
        <fullName evidence="5">HTH gntR-type domain-containing protein</fullName>
    </recommendedName>
</protein>
<proteinExistence type="predicted"/>
<dbReference type="PANTHER" id="PTHR43537:SF50">
    <property type="entry name" value="TRANSCRIPTIONAL REGULATORY PROTEIN"/>
    <property type="match status" value="1"/>
</dbReference>
<dbReference type="SMART" id="SM00895">
    <property type="entry name" value="FCD"/>
    <property type="match status" value="1"/>
</dbReference>
<dbReference type="EMBL" id="NEVP01000004">
    <property type="protein sequence ID" value="OZI53486.1"/>
    <property type="molecule type" value="Genomic_DNA"/>
</dbReference>
<dbReference type="InterPro" id="IPR036390">
    <property type="entry name" value="WH_DNA-bd_sf"/>
</dbReference>
<keyword evidence="3" id="KW-0804">Transcription</keyword>
<evidence type="ECO:0000256" key="2">
    <source>
        <dbReference type="ARBA" id="ARBA00023125"/>
    </source>
</evidence>
<dbReference type="GO" id="GO:0003677">
    <property type="term" value="F:DNA binding"/>
    <property type="evidence" value="ECO:0007669"/>
    <property type="project" value="UniProtKB-KW"/>
</dbReference>
<dbReference type="GO" id="GO:0003700">
    <property type="term" value="F:DNA-binding transcription factor activity"/>
    <property type="evidence" value="ECO:0007669"/>
    <property type="project" value="InterPro"/>
</dbReference>
<dbReference type="Pfam" id="PF00392">
    <property type="entry name" value="GntR"/>
    <property type="match status" value="1"/>
</dbReference>
<comment type="caution">
    <text evidence="6">The sequence shown here is derived from an EMBL/GenBank/DDBJ whole genome shotgun (WGS) entry which is preliminary data.</text>
</comment>
<dbReference type="SUPFAM" id="SSF48008">
    <property type="entry name" value="GntR ligand-binding domain-like"/>
    <property type="match status" value="1"/>
</dbReference>
<dbReference type="OrthoDB" id="5343379at2"/>
<feature type="region of interest" description="Disordered" evidence="4">
    <location>
        <begin position="216"/>
        <end position="239"/>
    </location>
</feature>
<feature type="domain" description="HTH gntR-type" evidence="5">
    <location>
        <begin position="4"/>
        <end position="71"/>
    </location>
</feature>
<dbReference type="AlphaFoldDB" id="A0A261TUY8"/>
<keyword evidence="2" id="KW-0238">DNA-binding</keyword>
<reference evidence="6 7" key="1">
    <citation type="submission" date="2017-05" db="EMBL/GenBank/DDBJ databases">
        <title>Complete and WGS of Bordetella genogroups.</title>
        <authorList>
            <person name="Spilker T."/>
            <person name="LiPuma J."/>
        </authorList>
    </citation>
    <scope>NUCLEOTIDE SEQUENCE [LARGE SCALE GENOMIC DNA]</scope>
    <source>
        <strain evidence="6 7">AU10456</strain>
    </source>
</reference>
<dbReference type="InterPro" id="IPR000524">
    <property type="entry name" value="Tscrpt_reg_HTH_GntR"/>
</dbReference>
<keyword evidence="1" id="KW-0805">Transcription regulation</keyword>
<evidence type="ECO:0000313" key="7">
    <source>
        <dbReference type="Proteomes" id="UP000216913"/>
    </source>
</evidence>
<dbReference type="PROSITE" id="PS50949">
    <property type="entry name" value="HTH_GNTR"/>
    <property type="match status" value="1"/>
</dbReference>
<dbReference type="Gene3D" id="1.10.10.10">
    <property type="entry name" value="Winged helix-like DNA-binding domain superfamily/Winged helix DNA-binding domain"/>
    <property type="match status" value="1"/>
</dbReference>
<dbReference type="SUPFAM" id="SSF46785">
    <property type="entry name" value="Winged helix' DNA-binding domain"/>
    <property type="match status" value="1"/>
</dbReference>
<dbReference type="PANTHER" id="PTHR43537">
    <property type="entry name" value="TRANSCRIPTIONAL REGULATOR, GNTR FAMILY"/>
    <property type="match status" value="1"/>
</dbReference>
<evidence type="ECO:0000259" key="5">
    <source>
        <dbReference type="PROSITE" id="PS50949"/>
    </source>
</evidence>
<keyword evidence="7" id="KW-1185">Reference proteome</keyword>
<accession>A0A261TUY8</accession>
<dbReference type="InterPro" id="IPR011711">
    <property type="entry name" value="GntR_C"/>
</dbReference>
<organism evidence="6 7">
    <name type="scientific">Bordetella genomosp. 5</name>
    <dbReference type="NCBI Taxonomy" id="1395608"/>
    <lineage>
        <taxon>Bacteria</taxon>
        <taxon>Pseudomonadati</taxon>
        <taxon>Pseudomonadota</taxon>
        <taxon>Betaproteobacteria</taxon>
        <taxon>Burkholderiales</taxon>
        <taxon>Alcaligenaceae</taxon>
        <taxon>Bordetella</taxon>
    </lineage>
</organism>
<sequence>MHKAYVHTALLAQLREVFVQGEIAPGTKVPEAALCARFGVSRTPLRESLKVLAAEGHVELLPNRGARVAVVTPDDVEGLFAVAGALEALAGEQAAARITTAEYEQIAAQHAAMRRAFDVRDSVRYYEANRSIHEALIHATRNPVLVAQYGMVNARIRRIRFSSPMTEDIWQRAMAEHEGMLNALARRDAASLSGILKTHLKHKCEAILAALRAQADVPPPRRRNRRRKDAALPDARGAS</sequence>
<dbReference type="Proteomes" id="UP000216913">
    <property type="component" value="Unassembled WGS sequence"/>
</dbReference>
<gene>
    <name evidence="6" type="ORF">CAL25_05765</name>
</gene>
<dbReference type="Pfam" id="PF07729">
    <property type="entry name" value="FCD"/>
    <property type="match status" value="1"/>
</dbReference>
<dbReference type="CDD" id="cd07377">
    <property type="entry name" value="WHTH_GntR"/>
    <property type="match status" value="1"/>
</dbReference>
<evidence type="ECO:0000256" key="1">
    <source>
        <dbReference type="ARBA" id="ARBA00023015"/>
    </source>
</evidence>
<dbReference type="SMART" id="SM00345">
    <property type="entry name" value="HTH_GNTR"/>
    <property type="match status" value="1"/>
</dbReference>
<dbReference type="InterPro" id="IPR036388">
    <property type="entry name" value="WH-like_DNA-bd_sf"/>
</dbReference>
<dbReference type="Gene3D" id="1.20.120.530">
    <property type="entry name" value="GntR ligand-binding domain-like"/>
    <property type="match status" value="1"/>
</dbReference>
<evidence type="ECO:0000256" key="3">
    <source>
        <dbReference type="ARBA" id="ARBA00023163"/>
    </source>
</evidence>
<name>A0A261TUY8_9BORD</name>